<evidence type="ECO:0000313" key="1">
    <source>
        <dbReference type="EMBL" id="OWZ18070.1"/>
    </source>
</evidence>
<dbReference type="Proteomes" id="UP000198211">
    <property type="component" value="Unassembled WGS sequence"/>
</dbReference>
<organism evidence="1 2">
    <name type="scientific">Phytophthora megakarya</name>
    <dbReference type="NCBI Taxonomy" id="4795"/>
    <lineage>
        <taxon>Eukaryota</taxon>
        <taxon>Sar</taxon>
        <taxon>Stramenopiles</taxon>
        <taxon>Oomycota</taxon>
        <taxon>Peronosporomycetes</taxon>
        <taxon>Peronosporales</taxon>
        <taxon>Peronosporaceae</taxon>
        <taxon>Phytophthora</taxon>
    </lineage>
</organism>
<keyword evidence="2" id="KW-1185">Reference proteome</keyword>
<reference evidence="2" key="1">
    <citation type="submission" date="2017-03" db="EMBL/GenBank/DDBJ databases">
        <title>Phytopthora megakarya and P. palmivora, two closely related causual agents of cacao black pod achieved similar genome size and gene model numbers by different mechanisms.</title>
        <authorList>
            <person name="Ali S."/>
            <person name="Shao J."/>
            <person name="Larry D.J."/>
            <person name="Kronmiller B."/>
            <person name="Shen D."/>
            <person name="Strem M.D."/>
            <person name="Melnick R.L."/>
            <person name="Guiltinan M.J."/>
            <person name="Tyler B.M."/>
            <person name="Meinhardt L.W."/>
            <person name="Bailey B.A."/>
        </authorList>
    </citation>
    <scope>NUCLEOTIDE SEQUENCE [LARGE SCALE GENOMIC DNA]</scope>
    <source>
        <strain evidence="2">zdho120</strain>
    </source>
</reference>
<dbReference type="OrthoDB" id="123132at2759"/>
<comment type="caution">
    <text evidence="1">The sequence shown here is derived from an EMBL/GenBank/DDBJ whole genome shotgun (WGS) entry which is preliminary data.</text>
</comment>
<protein>
    <submittedName>
        <fullName evidence="1">Uncharacterized protein</fullName>
    </submittedName>
</protein>
<evidence type="ECO:0000313" key="2">
    <source>
        <dbReference type="Proteomes" id="UP000198211"/>
    </source>
</evidence>
<sequence length="241" mass="26850">MGESIAATLGLPLLWAAMEPLENYDYALLPNILQQRILHLFANVVESPGLNPVVREGFFVTGDGLQLNLVILEGEVIRREFAALHAQIAAVSLHTTDEVQQLRRAIQREMQKLQAICRRVAMQPAVRRVAPAHVPAVDNLPGSRRVLVARPKGEHTIGELACDLVEFLSEFPPITTRYKDFTAVERGANKFAYSSRKVFWDVVSILVRSGFTIYGRQLPVSNILVALRADRKRGGHLGLRV</sequence>
<gene>
    <name evidence="1" type="ORF">PHMEG_0007902</name>
</gene>
<proteinExistence type="predicted"/>
<dbReference type="AlphaFoldDB" id="A0A225WMF8"/>
<accession>A0A225WMF8</accession>
<name>A0A225WMF8_9STRA</name>
<dbReference type="EMBL" id="NBNE01000646">
    <property type="protein sequence ID" value="OWZ18070.1"/>
    <property type="molecule type" value="Genomic_DNA"/>
</dbReference>